<accession>A0A7M5V751</accession>
<name>A0A7M5V751_9CNID</name>
<proteinExistence type="predicted"/>
<dbReference type="OrthoDB" id="6162903at2759"/>
<keyword evidence="2" id="KW-1185">Reference proteome</keyword>
<organism evidence="1 2">
    <name type="scientific">Clytia hemisphaerica</name>
    <dbReference type="NCBI Taxonomy" id="252671"/>
    <lineage>
        <taxon>Eukaryota</taxon>
        <taxon>Metazoa</taxon>
        <taxon>Cnidaria</taxon>
        <taxon>Hydrozoa</taxon>
        <taxon>Hydroidolina</taxon>
        <taxon>Leptothecata</taxon>
        <taxon>Obeliida</taxon>
        <taxon>Clytiidae</taxon>
        <taxon>Clytia</taxon>
    </lineage>
</organism>
<dbReference type="AlphaFoldDB" id="A0A7M5V751"/>
<dbReference type="Proteomes" id="UP000594262">
    <property type="component" value="Unplaced"/>
</dbReference>
<protein>
    <submittedName>
        <fullName evidence="1">Uncharacterized protein</fullName>
    </submittedName>
</protein>
<dbReference type="EnsemblMetazoa" id="CLYHEMT003502.1">
    <property type="protein sequence ID" value="CLYHEMP003502.1"/>
    <property type="gene ID" value="CLYHEMG003502"/>
</dbReference>
<evidence type="ECO:0000313" key="1">
    <source>
        <dbReference type="EnsemblMetazoa" id="CLYHEMP003502.1"/>
    </source>
</evidence>
<reference evidence="1" key="1">
    <citation type="submission" date="2021-01" db="UniProtKB">
        <authorList>
            <consortium name="EnsemblMetazoa"/>
        </authorList>
    </citation>
    <scope>IDENTIFICATION</scope>
</reference>
<sequence>MVHYTEQYHKHGHRCLLRLEDEGISLEDFLKGIGEKGAISGSAVPAAYKSTSTYVYRKMGQTEFELTMKNQKLQWPYITNPRNKYNGEKWMTESVQHTREFKQQTQSCPNVVEIQVNKFGYKNIKKDAIPQKGSFSVQPKGKEVVKFNITNKERLAGTEKINLGLKGGANVDKFNESVISVSKVNPERGVHR</sequence>
<evidence type="ECO:0000313" key="2">
    <source>
        <dbReference type="Proteomes" id="UP000594262"/>
    </source>
</evidence>